<evidence type="ECO:0000256" key="1">
    <source>
        <dbReference type="SAM" id="Phobius"/>
    </source>
</evidence>
<dbReference type="AlphaFoldDB" id="A0A914CJ63"/>
<proteinExistence type="predicted"/>
<dbReference type="Proteomes" id="UP000887540">
    <property type="component" value="Unplaced"/>
</dbReference>
<accession>A0A914CJ63</accession>
<organism evidence="2 3">
    <name type="scientific">Acrobeloides nanus</name>
    <dbReference type="NCBI Taxonomy" id="290746"/>
    <lineage>
        <taxon>Eukaryota</taxon>
        <taxon>Metazoa</taxon>
        <taxon>Ecdysozoa</taxon>
        <taxon>Nematoda</taxon>
        <taxon>Chromadorea</taxon>
        <taxon>Rhabditida</taxon>
        <taxon>Tylenchina</taxon>
        <taxon>Cephalobomorpha</taxon>
        <taxon>Cephaloboidea</taxon>
        <taxon>Cephalobidae</taxon>
        <taxon>Acrobeloides</taxon>
    </lineage>
</organism>
<keyword evidence="1" id="KW-1133">Transmembrane helix</keyword>
<keyword evidence="1" id="KW-0812">Transmembrane</keyword>
<evidence type="ECO:0000313" key="2">
    <source>
        <dbReference type="Proteomes" id="UP000887540"/>
    </source>
</evidence>
<evidence type="ECO:0000313" key="3">
    <source>
        <dbReference type="WBParaSite" id="ACRNAN_scaffold11342.g23618.t1"/>
    </source>
</evidence>
<name>A0A914CJ63_9BILA</name>
<keyword evidence="2" id="KW-1185">Reference proteome</keyword>
<protein>
    <submittedName>
        <fullName evidence="3">Uncharacterized protein</fullName>
    </submittedName>
</protein>
<feature type="transmembrane region" description="Helical" evidence="1">
    <location>
        <begin position="148"/>
        <end position="165"/>
    </location>
</feature>
<sequence>MEELAKMLEERNFPDEERKYYEQKKLSLCKDVTYSGFLLRNASIDWPISCLWTYLKNQTFHAACAPTPSSYDVHDYIPPEKWSKMLKEFRTRIQCSRNQIEAVKEVEQLNICRERCVNMGINDISLCIIMLSLELACFILLYHDKWKYTIVSFLTTLFLFIMYYWRL</sequence>
<dbReference type="WBParaSite" id="ACRNAN_scaffold11342.g23618.t1">
    <property type="protein sequence ID" value="ACRNAN_scaffold11342.g23618.t1"/>
    <property type="gene ID" value="ACRNAN_scaffold11342.g23618"/>
</dbReference>
<feature type="transmembrane region" description="Helical" evidence="1">
    <location>
        <begin position="123"/>
        <end position="142"/>
    </location>
</feature>
<keyword evidence="1" id="KW-0472">Membrane</keyword>
<reference evidence="3" key="1">
    <citation type="submission" date="2022-11" db="UniProtKB">
        <authorList>
            <consortium name="WormBaseParasite"/>
        </authorList>
    </citation>
    <scope>IDENTIFICATION</scope>
</reference>